<dbReference type="InterPro" id="IPR012340">
    <property type="entry name" value="NA-bd_OB-fold"/>
</dbReference>
<dbReference type="GeneID" id="55970201"/>
<evidence type="ECO:0000313" key="1">
    <source>
        <dbReference type="EMBL" id="KAF4125134.1"/>
    </source>
</evidence>
<dbReference type="Proteomes" id="UP000749293">
    <property type="component" value="Unassembled WGS sequence"/>
</dbReference>
<gene>
    <name evidence="1" type="ORF">GMORB2_3973</name>
</gene>
<sequence length="163" mass="18908">MSLGVMTYANRLRWACCRFQGVRKGEEQQEGHLSPWKKQRKNDLREALEAEEPLFTEPYPRVGSSNSKEGGIWRKSVPEFVRDFEERLPNEEVNLMGRVRAKRISGKGLIFLDIVNEFQKVQVMLSKKGVKSLSRDNANRFELFRNLIQIGDHICKPSQHFAS</sequence>
<evidence type="ECO:0000313" key="2">
    <source>
        <dbReference type="Proteomes" id="UP000749293"/>
    </source>
</evidence>
<protein>
    <submittedName>
        <fullName evidence="1">Lysyl-tRNA synthetase</fullName>
    </submittedName>
</protein>
<proteinExistence type="predicted"/>
<dbReference type="AlphaFoldDB" id="A0A9P5D838"/>
<accession>A0A9P5D838</accession>
<reference evidence="1" key="1">
    <citation type="submission" date="2020-03" db="EMBL/GenBank/DDBJ databases">
        <title>Site-based positive gene gene selection in Geosmithia morbida across the United States reveals a broad range of putative effectors and factors for local host and environmental adapation.</title>
        <authorList>
            <person name="Onufrak A."/>
            <person name="Murdoch R.W."/>
            <person name="Gazis R."/>
            <person name="Huff M."/>
            <person name="Staton M."/>
            <person name="Klingeman W."/>
            <person name="Hadziabdic D."/>
        </authorList>
    </citation>
    <scope>NUCLEOTIDE SEQUENCE</scope>
    <source>
        <strain evidence="1">1262</strain>
    </source>
</reference>
<dbReference type="RefSeq" id="XP_035323786.1">
    <property type="nucleotide sequence ID" value="XM_035465949.1"/>
</dbReference>
<dbReference type="EMBL" id="JAANYQ010000003">
    <property type="protein sequence ID" value="KAF4125134.1"/>
    <property type="molecule type" value="Genomic_DNA"/>
</dbReference>
<name>A0A9P5D838_9HYPO</name>
<comment type="caution">
    <text evidence="1">The sequence shown here is derived from an EMBL/GenBank/DDBJ whole genome shotgun (WGS) entry which is preliminary data.</text>
</comment>
<keyword evidence="2" id="KW-1185">Reference proteome</keyword>
<dbReference type="SUPFAM" id="SSF50249">
    <property type="entry name" value="Nucleic acid-binding proteins"/>
    <property type="match status" value="1"/>
</dbReference>
<dbReference type="Gene3D" id="2.40.50.140">
    <property type="entry name" value="Nucleic acid-binding proteins"/>
    <property type="match status" value="1"/>
</dbReference>
<organism evidence="1 2">
    <name type="scientific">Geosmithia morbida</name>
    <dbReference type="NCBI Taxonomy" id="1094350"/>
    <lineage>
        <taxon>Eukaryota</taxon>
        <taxon>Fungi</taxon>
        <taxon>Dikarya</taxon>
        <taxon>Ascomycota</taxon>
        <taxon>Pezizomycotina</taxon>
        <taxon>Sordariomycetes</taxon>
        <taxon>Hypocreomycetidae</taxon>
        <taxon>Hypocreales</taxon>
        <taxon>Bionectriaceae</taxon>
        <taxon>Geosmithia</taxon>
    </lineage>
</organism>
<dbReference type="OrthoDB" id="21243at2759"/>